<accession>M2QNJ6</accession>
<evidence type="ECO:0000313" key="2">
    <source>
        <dbReference type="EMBL" id="EMD28256.1"/>
    </source>
</evidence>
<sequence>MLSKEFGMAAAGVAAALALATPASAASAPSAPTAVGLGASSAGIASPAEYDCPRIHTTGQYAYTWCRVYRGKVRLIADCNGPDKYSNWIYPKAGNPTQRLQAGPCPLGLGPNSGVQGAS</sequence>
<evidence type="ECO:0000313" key="3">
    <source>
        <dbReference type="Proteomes" id="UP000014137"/>
    </source>
</evidence>
<evidence type="ECO:0000256" key="1">
    <source>
        <dbReference type="SAM" id="SignalP"/>
    </source>
</evidence>
<keyword evidence="1" id="KW-0732">Signal</keyword>
<feature type="chain" id="PRO_5004023581" description="Secreted protein" evidence="1">
    <location>
        <begin position="26"/>
        <end position="119"/>
    </location>
</feature>
<dbReference type="Proteomes" id="UP000014137">
    <property type="component" value="Unassembled WGS sequence"/>
</dbReference>
<organism evidence="2 3">
    <name type="scientific">Amycolatopsis azurea DSM 43854</name>
    <dbReference type="NCBI Taxonomy" id="1238180"/>
    <lineage>
        <taxon>Bacteria</taxon>
        <taxon>Bacillati</taxon>
        <taxon>Actinomycetota</taxon>
        <taxon>Actinomycetes</taxon>
        <taxon>Pseudonocardiales</taxon>
        <taxon>Pseudonocardiaceae</taxon>
        <taxon>Amycolatopsis</taxon>
    </lineage>
</organism>
<protein>
    <recommendedName>
        <fullName evidence="4">Secreted protein</fullName>
    </recommendedName>
</protein>
<name>M2QNJ6_9PSEU</name>
<dbReference type="AlphaFoldDB" id="M2QNJ6"/>
<reference evidence="2 3" key="1">
    <citation type="submission" date="2012-10" db="EMBL/GenBank/DDBJ databases">
        <title>Genome assembly of Amycolatopsis azurea DSM 43854.</title>
        <authorList>
            <person name="Khatri I."/>
            <person name="Kaur I."/>
            <person name="Subramanian S."/>
            <person name="Mayilraj S."/>
        </authorList>
    </citation>
    <scope>NUCLEOTIDE SEQUENCE [LARGE SCALE GENOMIC DNA]</scope>
    <source>
        <strain evidence="2 3">DSM 43854</strain>
    </source>
</reference>
<dbReference type="EMBL" id="ANMG01000015">
    <property type="protein sequence ID" value="EMD28256.1"/>
    <property type="molecule type" value="Genomic_DNA"/>
</dbReference>
<evidence type="ECO:0008006" key="4">
    <source>
        <dbReference type="Google" id="ProtNLM"/>
    </source>
</evidence>
<gene>
    <name evidence="2" type="ORF">C791_1255</name>
</gene>
<dbReference type="PATRIC" id="fig|1238180.3.peg.1997"/>
<proteinExistence type="predicted"/>
<feature type="signal peptide" evidence="1">
    <location>
        <begin position="1"/>
        <end position="25"/>
    </location>
</feature>
<comment type="caution">
    <text evidence="2">The sequence shown here is derived from an EMBL/GenBank/DDBJ whole genome shotgun (WGS) entry which is preliminary data.</text>
</comment>